<evidence type="ECO:0000313" key="7">
    <source>
        <dbReference type="EMBL" id="RQG92991.1"/>
    </source>
</evidence>
<feature type="transmembrane region" description="Helical" evidence="5">
    <location>
        <begin position="255"/>
        <end position="288"/>
    </location>
</feature>
<evidence type="ECO:0000256" key="3">
    <source>
        <dbReference type="ARBA" id="ARBA00022989"/>
    </source>
</evidence>
<dbReference type="PANTHER" id="PTHR39535:SF2">
    <property type="entry name" value="HTTM DOMAIN-CONTAINING PROTEIN"/>
    <property type="match status" value="1"/>
</dbReference>
<proteinExistence type="predicted"/>
<evidence type="ECO:0000259" key="6">
    <source>
        <dbReference type="SMART" id="SM00752"/>
    </source>
</evidence>
<reference evidence="7 8" key="1">
    <citation type="submission" date="2018-10" db="EMBL/GenBank/DDBJ databases">
        <title>Natrarchaeobius chitinivorans gen. nov., sp. nov., and Natrarchaeobius haloalkaliphilus sp. nov., alkaliphilic, chitin-utilizing haloarchaea from hypersaline alkaline lakes.</title>
        <authorList>
            <person name="Sorokin D.Y."/>
            <person name="Elcheninov A.G."/>
            <person name="Kostrikina N.A."/>
            <person name="Bale N.J."/>
            <person name="Sinninghe Damste J.S."/>
            <person name="Khijniak T.V."/>
            <person name="Kublanov I.V."/>
            <person name="Toshchakov S.V."/>
        </authorList>
    </citation>
    <scope>NUCLEOTIDE SEQUENCE [LARGE SCALE GENOMIC DNA]</scope>
    <source>
        <strain evidence="7 8">AArcht-Sl</strain>
    </source>
</reference>
<keyword evidence="4 5" id="KW-0472">Membrane</keyword>
<dbReference type="InterPro" id="IPR053934">
    <property type="entry name" value="HTTM_dom"/>
</dbReference>
<keyword evidence="2 5" id="KW-0812">Transmembrane</keyword>
<dbReference type="GO" id="GO:0012505">
    <property type="term" value="C:endomembrane system"/>
    <property type="evidence" value="ECO:0007669"/>
    <property type="project" value="UniProtKB-SubCell"/>
</dbReference>
<dbReference type="AlphaFoldDB" id="A0A3N6MBY3"/>
<dbReference type="Proteomes" id="UP000273828">
    <property type="component" value="Unassembled WGS sequence"/>
</dbReference>
<dbReference type="InterPro" id="IPR052964">
    <property type="entry name" value="Sporulation_signal_mat"/>
</dbReference>
<dbReference type="RefSeq" id="WP_124176877.1">
    <property type="nucleotide sequence ID" value="NZ_REFY01000001.1"/>
</dbReference>
<feature type="transmembrane region" description="Helical" evidence="5">
    <location>
        <begin position="88"/>
        <end position="109"/>
    </location>
</feature>
<sequence length="540" mass="58845">MQSVGRASASTVLSAVSERLRASVRIDARTLALFRIVVALLILADLRLRARNFGTFYTDDGLVPISMAREAAPIDVVSIYTLSGDPTVTAGLFVLHGLIALQLLVGYRTRLATALSFAFVVSLDLRNPLVLSYADVLFAWLLLWAIFVPLGERWSIDAVHADRPPRESVASLGTALILLQMVTMYVVNGVHKSTSDLWRSGEAAPLVLGLDELTFLLGDTARSVPTLLQYGGVAWFVMLLFAWLLVLVRGRVRTALVCAFASVHLSFAVTVRIGAFAYVALAGVLLFLQTDFWDDLATLRRRLERRSIQPGAPVDRLPAVGCGFGSVRRRLIALAEGVPRATLGLETPGWLPRDPSRTVLTAGVLVFAALAAVSLLSAGGLVASDAGGVQEAEAATAAFVSHQTEWSIFAPNPRTTDRYYVFPAKTADGTLLDRYNDRELSYERPTDELQTQYGTYRERFYMTSVANGDPPAAPKRLAESLCAAGSADGDELTHVNMYRVEEEVTLETIDSPSERDRSAVVLFRHGCGDHEPTEFDPPEF</sequence>
<dbReference type="InterPro" id="IPR011020">
    <property type="entry name" value="HTTM-like"/>
</dbReference>
<feature type="transmembrane region" description="Helical" evidence="5">
    <location>
        <begin position="129"/>
        <end position="148"/>
    </location>
</feature>
<name>A0A3N6MBY3_9EURY</name>
<gene>
    <name evidence="7" type="ORF">EA462_01910</name>
</gene>
<evidence type="ECO:0000256" key="1">
    <source>
        <dbReference type="ARBA" id="ARBA00004127"/>
    </source>
</evidence>
<comment type="subcellular location">
    <subcellularLocation>
        <location evidence="1">Endomembrane system</location>
        <topology evidence="1">Multi-pass membrane protein</topology>
    </subcellularLocation>
</comment>
<evidence type="ECO:0000313" key="8">
    <source>
        <dbReference type="Proteomes" id="UP000273828"/>
    </source>
</evidence>
<feature type="transmembrane region" description="Helical" evidence="5">
    <location>
        <begin position="32"/>
        <end position="48"/>
    </location>
</feature>
<comment type="caution">
    <text evidence="7">The sequence shown here is derived from an EMBL/GenBank/DDBJ whole genome shotgun (WGS) entry which is preliminary data.</text>
</comment>
<organism evidence="7 8">
    <name type="scientific">Natrarchaeobius halalkaliphilus</name>
    <dbReference type="NCBI Taxonomy" id="1679091"/>
    <lineage>
        <taxon>Archaea</taxon>
        <taxon>Methanobacteriati</taxon>
        <taxon>Methanobacteriota</taxon>
        <taxon>Stenosarchaea group</taxon>
        <taxon>Halobacteria</taxon>
        <taxon>Halobacteriales</taxon>
        <taxon>Natrialbaceae</taxon>
        <taxon>Natrarchaeobius</taxon>
    </lineage>
</organism>
<feature type="transmembrane region" description="Helical" evidence="5">
    <location>
        <begin position="227"/>
        <end position="248"/>
    </location>
</feature>
<feature type="transmembrane region" description="Helical" evidence="5">
    <location>
        <begin position="359"/>
        <end position="383"/>
    </location>
</feature>
<dbReference type="EMBL" id="REFY01000001">
    <property type="protein sequence ID" value="RQG92991.1"/>
    <property type="molecule type" value="Genomic_DNA"/>
</dbReference>
<keyword evidence="8" id="KW-1185">Reference proteome</keyword>
<dbReference type="OrthoDB" id="327281at2157"/>
<protein>
    <submittedName>
        <fullName evidence="7">HTTM domain-containing protein</fullName>
    </submittedName>
</protein>
<evidence type="ECO:0000256" key="5">
    <source>
        <dbReference type="SAM" id="Phobius"/>
    </source>
</evidence>
<dbReference type="PANTHER" id="PTHR39535">
    <property type="entry name" value="SPORULATION-DELAYING PROTEIN SDPB"/>
    <property type="match status" value="1"/>
</dbReference>
<keyword evidence="3 5" id="KW-1133">Transmembrane helix</keyword>
<dbReference type="SMART" id="SM00752">
    <property type="entry name" value="HTTM"/>
    <property type="match status" value="1"/>
</dbReference>
<evidence type="ECO:0000256" key="2">
    <source>
        <dbReference type="ARBA" id="ARBA00022692"/>
    </source>
</evidence>
<dbReference type="Pfam" id="PF05090">
    <property type="entry name" value="HTTM"/>
    <property type="match status" value="1"/>
</dbReference>
<evidence type="ECO:0000256" key="4">
    <source>
        <dbReference type="ARBA" id="ARBA00023136"/>
    </source>
</evidence>
<accession>A0A3N6MBY3</accession>
<feature type="domain" description="HTTM-like" evidence="6">
    <location>
        <begin position="23"/>
        <end position="292"/>
    </location>
</feature>